<gene>
    <name evidence="12" type="ORF">SISNIDRAFT_454852</name>
</gene>
<evidence type="ECO:0000256" key="2">
    <source>
        <dbReference type="ARBA" id="ARBA00010962"/>
    </source>
</evidence>
<evidence type="ECO:0000313" key="12">
    <source>
        <dbReference type="EMBL" id="KZS92915.1"/>
    </source>
</evidence>
<keyword evidence="4" id="KW-0735">Signal-anchor</keyword>
<evidence type="ECO:0000256" key="9">
    <source>
        <dbReference type="SAM" id="MobiDB-lite"/>
    </source>
</evidence>
<dbReference type="GO" id="GO:0031505">
    <property type="term" value="P:fungal-type cell wall organization"/>
    <property type="evidence" value="ECO:0007669"/>
    <property type="project" value="TreeGrafter"/>
</dbReference>
<sequence length="661" mass="72595">MSGLPRRPSASSQHPQYRAVPQNPQALYSQPAPLSPPRPEAMQRPQQPSSQYSIQMEPPANEGLSSTLGRRDTARGVARGSLGGGLGPYAYHQSAAPRESTPLNSRYSAVSDLSSYEKLPQQQNVGPQNPTTATVPAYIWDTKDPDLDDSLHNPDPIRDARSDRTCDPFSLRGWMNVSALVVLVTALITLFAAYPVIHFYTSHSAPNLSTGFNLGGINASGQIPSLPGMRGLIDEDTPDTAKTRKGADGHQYNLVFSDEFETPGRTFYPGDDPYWEAVDLYYWPTVDLEWYSPSAVTTKDGKLVITMTEVPNHNLNFQSGMLQSWNKFCFTTGYIEVSVSLPGSGDTPGNWAAAWTMGNLGRAGYGASTEGTWPYSYDACDVGTFPNQTTKDNTPTAALTTGWQNPPYNGELSFLPGQRLSSCTCPGSDHPGPNVGVGRGAPEIDIIEAQVDIPLRQGQASQSYQTAPFNAAYEFVNTTPPTTIYNDAITQFNNYKGSSTQQAISAVSLLDNANYNNNSYETYGFEYWSDPNHRDQGYVTWFVGPNAMWTMTADTIGADSQTLVSQRPVSEEPMYIIMNFGMSPGFQAQDFKNLKFPSSMYIDYVRVYQRADKPVNVGCDPANYPTADYINSHLNAYTNPNLTTWAQANYTFPRNSLYDGC</sequence>
<evidence type="ECO:0000256" key="5">
    <source>
        <dbReference type="ARBA" id="ARBA00022989"/>
    </source>
</evidence>
<dbReference type="InterPro" id="IPR013320">
    <property type="entry name" value="ConA-like_dom_sf"/>
</dbReference>
<dbReference type="SUPFAM" id="SSF49899">
    <property type="entry name" value="Concanavalin A-like lectins/glucanases"/>
    <property type="match status" value="1"/>
</dbReference>
<dbReference type="EMBL" id="KV419408">
    <property type="protein sequence ID" value="KZS92915.1"/>
    <property type="molecule type" value="Genomic_DNA"/>
</dbReference>
<dbReference type="GO" id="GO:0005789">
    <property type="term" value="C:endoplasmic reticulum membrane"/>
    <property type="evidence" value="ECO:0007669"/>
    <property type="project" value="TreeGrafter"/>
</dbReference>
<reference evidence="12 13" key="1">
    <citation type="journal article" date="2016" name="Mol. Biol. Evol.">
        <title>Comparative Genomics of Early-Diverging Mushroom-Forming Fungi Provides Insights into the Origins of Lignocellulose Decay Capabilities.</title>
        <authorList>
            <person name="Nagy L.G."/>
            <person name="Riley R."/>
            <person name="Tritt A."/>
            <person name="Adam C."/>
            <person name="Daum C."/>
            <person name="Floudas D."/>
            <person name="Sun H."/>
            <person name="Yadav J.S."/>
            <person name="Pangilinan J."/>
            <person name="Larsson K.H."/>
            <person name="Matsuura K."/>
            <person name="Barry K."/>
            <person name="Labutti K."/>
            <person name="Kuo R."/>
            <person name="Ohm R.A."/>
            <person name="Bhattacharya S.S."/>
            <person name="Shirouzu T."/>
            <person name="Yoshinaga Y."/>
            <person name="Martin F.M."/>
            <person name="Grigoriev I.V."/>
            <person name="Hibbett D.S."/>
        </authorList>
    </citation>
    <scope>NUCLEOTIDE SEQUENCE [LARGE SCALE GENOMIC DNA]</scope>
    <source>
        <strain evidence="12 13">HHB9708</strain>
    </source>
</reference>
<dbReference type="InterPro" id="IPR005629">
    <property type="entry name" value="Skn1/Kre6/Sbg1"/>
</dbReference>
<keyword evidence="13" id="KW-1185">Reference proteome</keyword>
<dbReference type="PROSITE" id="PS51762">
    <property type="entry name" value="GH16_2"/>
    <property type="match status" value="1"/>
</dbReference>
<keyword evidence="6 10" id="KW-0472">Membrane</keyword>
<dbReference type="OrthoDB" id="412647at2759"/>
<dbReference type="STRING" id="1314777.A0A164U4N5"/>
<dbReference type="GO" id="GO:0015926">
    <property type="term" value="F:glucosidase activity"/>
    <property type="evidence" value="ECO:0007669"/>
    <property type="project" value="TreeGrafter"/>
</dbReference>
<organism evidence="12 13">
    <name type="scientific">Sistotremastrum niveocremeum HHB9708</name>
    <dbReference type="NCBI Taxonomy" id="1314777"/>
    <lineage>
        <taxon>Eukaryota</taxon>
        <taxon>Fungi</taxon>
        <taxon>Dikarya</taxon>
        <taxon>Basidiomycota</taxon>
        <taxon>Agaricomycotina</taxon>
        <taxon>Agaricomycetes</taxon>
        <taxon>Sistotremastrales</taxon>
        <taxon>Sistotremastraceae</taxon>
        <taxon>Sertulicium</taxon>
        <taxon>Sertulicium niveocremeum</taxon>
    </lineage>
</organism>
<evidence type="ECO:0000256" key="10">
    <source>
        <dbReference type="SAM" id="Phobius"/>
    </source>
</evidence>
<proteinExistence type="inferred from homology"/>
<dbReference type="PANTHER" id="PTHR31361:SF1">
    <property type="entry name" value="BETA-GLUCAN SYNTHESIS-ASSOCIATED PROTEIN KRE6-RELATED"/>
    <property type="match status" value="1"/>
</dbReference>
<dbReference type="PANTHER" id="PTHR31361">
    <property type="entry name" value="BETA-GLUCAN SYNTHESIS-ASSOCIATED PROTEIN KRE6-RELATED"/>
    <property type="match status" value="1"/>
</dbReference>
<keyword evidence="8" id="KW-0961">Cell wall biogenesis/degradation</keyword>
<keyword evidence="7" id="KW-0325">Glycoprotein</keyword>
<keyword evidence="5 10" id="KW-1133">Transmembrane helix</keyword>
<dbReference type="InterPro" id="IPR000757">
    <property type="entry name" value="Beta-glucanase-like"/>
</dbReference>
<evidence type="ECO:0000256" key="3">
    <source>
        <dbReference type="ARBA" id="ARBA00022692"/>
    </source>
</evidence>
<evidence type="ECO:0000256" key="8">
    <source>
        <dbReference type="ARBA" id="ARBA00023316"/>
    </source>
</evidence>
<dbReference type="GO" id="GO:0006078">
    <property type="term" value="P:(1-&gt;6)-beta-D-glucan biosynthetic process"/>
    <property type="evidence" value="ECO:0007669"/>
    <property type="project" value="TreeGrafter"/>
</dbReference>
<dbReference type="Proteomes" id="UP000076722">
    <property type="component" value="Unassembled WGS sequence"/>
</dbReference>
<comment type="subcellular location">
    <subcellularLocation>
        <location evidence="1">Membrane</location>
        <topology evidence="1">Single-pass type II membrane protein</topology>
    </subcellularLocation>
</comment>
<evidence type="ECO:0000256" key="6">
    <source>
        <dbReference type="ARBA" id="ARBA00023136"/>
    </source>
</evidence>
<keyword evidence="3 10" id="KW-0812">Transmembrane</keyword>
<evidence type="ECO:0000256" key="7">
    <source>
        <dbReference type="ARBA" id="ARBA00023180"/>
    </source>
</evidence>
<accession>A0A164U4N5</accession>
<dbReference type="FunFam" id="2.60.120.200:FF:000135">
    <property type="entry name" value="Related to KRE6-glucan synthase subunit"/>
    <property type="match status" value="1"/>
</dbReference>
<protein>
    <submittedName>
        <fullName evidence="12">Beta-glucan synthesis-associated</fullName>
    </submittedName>
</protein>
<feature type="region of interest" description="Disordered" evidence="9">
    <location>
        <begin position="1"/>
        <end position="105"/>
    </location>
</feature>
<name>A0A164U4N5_9AGAM</name>
<feature type="transmembrane region" description="Helical" evidence="10">
    <location>
        <begin position="174"/>
        <end position="197"/>
    </location>
</feature>
<evidence type="ECO:0000256" key="4">
    <source>
        <dbReference type="ARBA" id="ARBA00022968"/>
    </source>
</evidence>
<dbReference type="Gene3D" id="2.60.120.200">
    <property type="match status" value="2"/>
</dbReference>
<evidence type="ECO:0000256" key="1">
    <source>
        <dbReference type="ARBA" id="ARBA00004606"/>
    </source>
</evidence>
<evidence type="ECO:0000313" key="13">
    <source>
        <dbReference type="Proteomes" id="UP000076722"/>
    </source>
</evidence>
<dbReference type="CDD" id="cd02180">
    <property type="entry name" value="GH16_fungal_KRE6_glucanase"/>
    <property type="match status" value="1"/>
</dbReference>
<dbReference type="GO" id="GO:0005886">
    <property type="term" value="C:plasma membrane"/>
    <property type="evidence" value="ECO:0007669"/>
    <property type="project" value="TreeGrafter"/>
</dbReference>
<evidence type="ECO:0000259" key="11">
    <source>
        <dbReference type="PROSITE" id="PS51762"/>
    </source>
</evidence>
<comment type="similarity">
    <text evidence="2">Belongs to the SKN1/KRE6 family.</text>
</comment>
<dbReference type="Pfam" id="PF03935">
    <property type="entry name" value="SKN1_KRE6_Sbg1"/>
    <property type="match status" value="1"/>
</dbReference>
<feature type="domain" description="GH16" evidence="11">
    <location>
        <begin position="233"/>
        <end position="613"/>
    </location>
</feature>
<feature type="compositionally biased region" description="Polar residues" evidence="9">
    <location>
        <begin position="44"/>
        <end position="54"/>
    </location>
</feature>
<dbReference type="FunFam" id="2.60.120.200:FF:000140">
    <property type="entry name" value="Beta-glucan synthesis-associated protein"/>
    <property type="match status" value="1"/>
</dbReference>
<dbReference type="AlphaFoldDB" id="A0A164U4N5"/>